<dbReference type="AlphaFoldDB" id="A0AAV1Y379"/>
<sequence>MEMMCGVCVSLLLVVNMLTETAVVKLKRHAEEVEGVAEGLARRLSDCRLPTKRRASGLGVAKNVKKWKELVKKKDELVVKSDLFLVQILFS</sequence>
<feature type="signal peptide" evidence="1">
    <location>
        <begin position="1"/>
        <end position="21"/>
    </location>
</feature>
<evidence type="ECO:0000313" key="3">
    <source>
        <dbReference type="Proteomes" id="UP001497480"/>
    </source>
</evidence>
<accession>A0AAV1Y379</accession>
<evidence type="ECO:0000313" key="2">
    <source>
        <dbReference type="EMBL" id="CAL0328432.1"/>
    </source>
</evidence>
<keyword evidence="3" id="KW-1185">Reference proteome</keyword>
<gene>
    <name evidence="2" type="ORF">LLUT_LOCUS29492</name>
</gene>
<protein>
    <submittedName>
        <fullName evidence="2">Uncharacterized protein</fullName>
    </submittedName>
</protein>
<reference evidence="2 3" key="1">
    <citation type="submission" date="2024-03" db="EMBL/GenBank/DDBJ databases">
        <authorList>
            <person name="Martinez-Hernandez J."/>
        </authorList>
    </citation>
    <scope>NUCLEOTIDE SEQUENCE [LARGE SCALE GENOMIC DNA]</scope>
</reference>
<feature type="chain" id="PRO_5043920487" evidence="1">
    <location>
        <begin position="22"/>
        <end position="91"/>
    </location>
</feature>
<comment type="caution">
    <text evidence="2">The sequence shown here is derived from an EMBL/GenBank/DDBJ whole genome shotgun (WGS) entry which is preliminary data.</text>
</comment>
<organism evidence="2 3">
    <name type="scientific">Lupinus luteus</name>
    <name type="common">European yellow lupine</name>
    <dbReference type="NCBI Taxonomy" id="3873"/>
    <lineage>
        <taxon>Eukaryota</taxon>
        <taxon>Viridiplantae</taxon>
        <taxon>Streptophyta</taxon>
        <taxon>Embryophyta</taxon>
        <taxon>Tracheophyta</taxon>
        <taxon>Spermatophyta</taxon>
        <taxon>Magnoliopsida</taxon>
        <taxon>eudicotyledons</taxon>
        <taxon>Gunneridae</taxon>
        <taxon>Pentapetalae</taxon>
        <taxon>rosids</taxon>
        <taxon>fabids</taxon>
        <taxon>Fabales</taxon>
        <taxon>Fabaceae</taxon>
        <taxon>Papilionoideae</taxon>
        <taxon>50 kb inversion clade</taxon>
        <taxon>genistoids sensu lato</taxon>
        <taxon>core genistoids</taxon>
        <taxon>Genisteae</taxon>
        <taxon>Lupinus</taxon>
    </lineage>
</organism>
<name>A0AAV1Y379_LUPLU</name>
<keyword evidence="1" id="KW-0732">Signal</keyword>
<evidence type="ECO:0000256" key="1">
    <source>
        <dbReference type="SAM" id="SignalP"/>
    </source>
</evidence>
<dbReference type="EMBL" id="CAXHTB010000021">
    <property type="protein sequence ID" value="CAL0328432.1"/>
    <property type="molecule type" value="Genomic_DNA"/>
</dbReference>
<proteinExistence type="predicted"/>
<dbReference type="Proteomes" id="UP001497480">
    <property type="component" value="Unassembled WGS sequence"/>
</dbReference>